<dbReference type="PROSITE" id="PS50026">
    <property type="entry name" value="EGF_3"/>
    <property type="match status" value="1"/>
</dbReference>
<comment type="caution">
    <text evidence="3">The sequence shown here is derived from an EMBL/GenBank/DDBJ whole genome shotgun (WGS) entry which is preliminary data.</text>
</comment>
<evidence type="ECO:0000259" key="2">
    <source>
        <dbReference type="PROSITE" id="PS50026"/>
    </source>
</evidence>
<organism evidence="3 4">
    <name type="scientific">Adineta steineri</name>
    <dbReference type="NCBI Taxonomy" id="433720"/>
    <lineage>
        <taxon>Eukaryota</taxon>
        <taxon>Metazoa</taxon>
        <taxon>Spiralia</taxon>
        <taxon>Gnathifera</taxon>
        <taxon>Rotifera</taxon>
        <taxon>Eurotatoria</taxon>
        <taxon>Bdelloidea</taxon>
        <taxon>Adinetida</taxon>
        <taxon>Adinetidae</taxon>
        <taxon>Adineta</taxon>
    </lineage>
</organism>
<dbReference type="Pfam" id="PF00008">
    <property type="entry name" value="EGF"/>
    <property type="match status" value="1"/>
</dbReference>
<feature type="non-terminal residue" evidence="3">
    <location>
        <position position="292"/>
    </location>
</feature>
<dbReference type="SUPFAM" id="SSF57196">
    <property type="entry name" value="EGF/Laminin"/>
    <property type="match status" value="1"/>
</dbReference>
<evidence type="ECO:0000313" key="3">
    <source>
        <dbReference type="EMBL" id="CAF4097399.1"/>
    </source>
</evidence>
<dbReference type="Proteomes" id="UP000663868">
    <property type="component" value="Unassembled WGS sequence"/>
</dbReference>
<name>A0A819UPN1_9BILA</name>
<dbReference type="EMBL" id="CAJOBB010004642">
    <property type="protein sequence ID" value="CAF4097399.1"/>
    <property type="molecule type" value="Genomic_DNA"/>
</dbReference>
<keyword evidence="1" id="KW-0245">EGF-like domain</keyword>
<evidence type="ECO:0000313" key="4">
    <source>
        <dbReference type="Proteomes" id="UP000663868"/>
    </source>
</evidence>
<dbReference type="AlphaFoldDB" id="A0A819UPN1"/>
<dbReference type="InterPro" id="IPR000742">
    <property type="entry name" value="EGF"/>
</dbReference>
<dbReference type="PROSITE" id="PS00022">
    <property type="entry name" value="EGF_1"/>
    <property type="match status" value="1"/>
</dbReference>
<evidence type="ECO:0000256" key="1">
    <source>
        <dbReference type="PROSITE-ProRule" id="PRU00076"/>
    </source>
</evidence>
<feature type="domain" description="EGF-like" evidence="2">
    <location>
        <begin position="256"/>
        <end position="292"/>
    </location>
</feature>
<proteinExistence type="predicted"/>
<reference evidence="3" key="1">
    <citation type="submission" date="2021-02" db="EMBL/GenBank/DDBJ databases">
        <authorList>
            <person name="Nowell W R."/>
        </authorList>
    </citation>
    <scope>NUCLEOTIDE SEQUENCE</scope>
</reference>
<gene>
    <name evidence="3" type="ORF">KXQ929_LOCUS34324</name>
</gene>
<accession>A0A819UPN1</accession>
<protein>
    <recommendedName>
        <fullName evidence="2">EGF-like domain-containing protein</fullName>
    </recommendedName>
</protein>
<dbReference type="Gene3D" id="2.10.25.10">
    <property type="entry name" value="Laminin"/>
    <property type="match status" value="1"/>
</dbReference>
<comment type="caution">
    <text evidence="1">Lacks conserved residue(s) required for the propagation of feature annotation.</text>
</comment>
<sequence length="292" mass="33903">MSFSHKSSLNFPRMQLPSPVQKHKQNRIIDNMKMNVTEYQDDPRAWLCHRGVVILVDKDETVHCLCSSHYYGNFCQFQNQRVTFTIRIRQENLEKFHVIGIIIRLVDNTGLVHSYEQVTYVPVINCDAKYNLHLLYQDRPKNMSKNYLVYIDAYNKRNLTYITSWIFPVQFLFMPVNRMSALLTIPTYQDCRLLCSDKYLESLRNVNTDSCQCHSDRITSIQVKCNCSPDSICVGFINNRSICLCSLTKVGPRCYLNSICQVNTCMNKGICVPHDARHSFTNFTCVCPEGFS</sequence>